<evidence type="ECO:0000259" key="2">
    <source>
        <dbReference type="PROSITE" id="PS50097"/>
    </source>
</evidence>
<reference evidence="3" key="1">
    <citation type="submission" date="2022-01" db="EMBL/GenBank/DDBJ databases">
        <authorList>
            <person name="Braso-Vives M."/>
        </authorList>
    </citation>
    <scope>NUCLEOTIDE SEQUENCE</scope>
</reference>
<evidence type="ECO:0000313" key="4">
    <source>
        <dbReference type="Proteomes" id="UP000838412"/>
    </source>
</evidence>
<dbReference type="CDD" id="cd18186">
    <property type="entry name" value="BTB_POZ_ZBTB_KLHL-like"/>
    <property type="match status" value="1"/>
</dbReference>
<dbReference type="AlphaFoldDB" id="A0A8K0F0D6"/>
<dbReference type="InterPro" id="IPR000210">
    <property type="entry name" value="BTB/POZ_dom"/>
</dbReference>
<dbReference type="SUPFAM" id="SSF109732">
    <property type="entry name" value="HBS1-like domain"/>
    <property type="match status" value="1"/>
</dbReference>
<feature type="compositionally biased region" description="Low complexity" evidence="1">
    <location>
        <begin position="547"/>
        <end position="558"/>
    </location>
</feature>
<dbReference type="SUPFAM" id="SSF54695">
    <property type="entry name" value="POZ domain"/>
    <property type="match status" value="1"/>
</dbReference>
<name>A0A8K0F0D6_BRALA</name>
<evidence type="ECO:0000256" key="1">
    <source>
        <dbReference type="SAM" id="MobiDB-lite"/>
    </source>
</evidence>
<dbReference type="CDD" id="cd14733">
    <property type="entry name" value="BACK"/>
    <property type="match status" value="1"/>
</dbReference>
<keyword evidence="4" id="KW-1185">Reference proteome</keyword>
<evidence type="ECO:0000313" key="3">
    <source>
        <dbReference type="EMBL" id="CAH1273399.1"/>
    </source>
</evidence>
<sequence>MADENAFYGTWRIEQCVSLSGRVEPTGIEGTEFKLDENGDVIWKISDDAEPMPFFSCEAYEVILGDPAVLRYGGTSTGDVIAFKADFPGELPGDHMVLTYEKSFILQCRKLSPSDQGPDSPYSLLSALEEGYFSDVSVKADDGTDFKIHKIIAGSVCPSVDWTKSPCPLTGLSKDVIYTVLHYVYCESLPSDLTEDVAKLCVRVAGKIAGLEKFVEMCQTFVDNSALKQQIIGLITDVHTCADRIIEIFTGRQPGVGGLGDTNGLPAQSHLADPAKLCYAVKQALREAAVAGTKVLLMCDIFNKRKWELSRQERHDIIKYAHSRLPIFLEQLQKLLRVVRNQLGCLTTRNLQDIAVYLVPEIDQSFQQLSSVICDAKGAVEQALTAANKDDHHKHKKNAGDFIGRTLKNALHMKELMKLRRVHDRITSGLMVLINKREHFDQMTQEEKTRSVVRSLEQCIEEVPVIVRSTEELARTLDERITWREWKYIFKLGTSELSWALSKMATQRSSIEPFLQSACELVHRDPFTQTLIQLSLLGQPCKEEESSSGSPSNKSSASPVAVRSKTTTHVNYKLSCVESLTVPPSPKDSHLARRMGDVLHTRRLADMTFHVIYPQDVSDLVIDHSAGGMVSRTDDTPEVEEIHAHRVIIAARCDWFRRALLSGMKEAIDRRITVHDTSPALFRLFLEYLYVGNLATDTLTLDQLADMTALSDRYEVDSLKRLCEGALRAHLEEDTALFLLGLADQFGATSLKSTVMDFILDHPNAVEDIEVFSELPEQLQEEVEDMLAWSGHVGPFGTAHTTAAPPSHLSGTALEDMACALSISDEEAGGTDETTSSDLSMTEDRVRLDACLSALRDIVGEDVPQEELVRVALAADYDVNRALNFFFSS</sequence>
<dbReference type="Gene3D" id="3.30.710.10">
    <property type="entry name" value="Potassium Channel Kv1.1, Chain A"/>
    <property type="match status" value="2"/>
</dbReference>
<gene>
    <name evidence="3" type="primary">SPOP</name>
    <name evidence="3" type="ORF">BLAG_LOCUS24760</name>
</gene>
<dbReference type="Proteomes" id="UP000838412">
    <property type="component" value="Chromosome 9"/>
</dbReference>
<protein>
    <submittedName>
        <fullName evidence="3">SPOP protein</fullName>
    </submittedName>
</protein>
<feature type="domain" description="BTB" evidence="2">
    <location>
        <begin position="618"/>
        <end position="698"/>
    </location>
</feature>
<dbReference type="PROSITE" id="PS50097">
    <property type="entry name" value="BTB"/>
    <property type="match status" value="1"/>
</dbReference>
<dbReference type="InterPro" id="IPR011333">
    <property type="entry name" value="SKP1/BTB/POZ_sf"/>
</dbReference>
<dbReference type="InterPro" id="IPR037189">
    <property type="entry name" value="HBS1-like_N_sf"/>
</dbReference>
<feature type="region of interest" description="Disordered" evidence="1">
    <location>
        <begin position="542"/>
        <end position="564"/>
    </location>
</feature>
<dbReference type="OrthoDB" id="684045at2759"/>
<organism evidence="3 4">
    <name type="scientific">Branchiostoma lanceolatum</name>
    <name type="common">Common lancelet</name>
    <name type="synonym">Amphioxus lanceolatum</name>
    <dbReference type="NCBI Taxonomy" id="7740"/>
    <lineage>
        <taxon>Eukaryota</taxon>
        <taxon>Metazoa</taxon>
        <taxon>Chordata</taxon>
        <taxon>Cephalochordata</taxon>
        <taxon>Leptocardii</taxon>
        <taxon>Amphioxiformes</taxon>
        <taxon>Branchiostomatidae</taxon>
        <taxon>Branchiostoma</taxon>
    </lineage>
</organism>
<dbReference type="Gene3D" id="1.10.8.10">
    <property type="entry name" value="DNA helicase RuvA subunit, C-terminal domain"/>
    <property type="match status" value="1"/>
</dbReference>
<proteinExistence type="predicted"/>
<dbReference type="Pfam" id="PF00651">
    <property type="entry name" value="BTB"/>
    <property type="match status" value="1"/>
</dbReference>
<dbReference type="PANTHER" id="PTHR24413">
    <property type="entry name" value="SPECKLE-TYPE POZ PROTEIN"/>
    <property type="match status" value="1"/>
</dbReference>
<accession>A0A8K0F0D6</accession>
<dbReference type="EMBL" id="OV696694">
    <property type="protein sequence ID" value="CAH1273399.1"/>
    <property type="molecule type" value="Genomic_DNA"/>
</dbReference>
<dbReference type="SMART" id="SM00225">
    <property type="entry name" value="BTB"/>
    <property type="match status" value="2"/>
</dbReference>